<name>A0ABS0D9Y9_9NOCA</name>
<keyword evidence="3" id="KW-0285">Flavoprotein</keyword>
<dbReference type="InterPro" id="IPR037099">
    <property type="entry name" value="Fum_R/Succ_DH_flav-like_C_sf"/>
</dbReference>
<keyword evidence="4" id="KW-0274">FAD</keyword>
<evidence type="ECO:0000256" key="4">
    <source>
        <dbReference type="ARBA" id="ARBA00022827"/>
    </source>
</evidence>
<dbReference type="PANTHER" id="PTHR42716">
    <property type="entry name" value="L-ASPARTATE OXIDASE"/>
    <property type="match status" value="1"/>
</dbReference>
<organism evidence="12 13">
    <name type="scientific">Nocardia higoensis</name>
    <dbReference type="NCBI Taxonomy" id="228599"/>
    <lineage>
        <taxon>Bacteria</taxon>
        <taxon>Bacillati</taxon>
        <taxon>Actinomycetota</taxon>
        <taxon>Actinomycetes</taxon>
        <taxon>Mycobacteriales</taxon>
        <taxon>Nocardiaceae</taxon>
        <taxon>Nocardia</taxon>
    </lineage>
</organism>
<feature type="domain" description="Fumarate reductase/succinate dehydrogenase flavoprotein-like C-terminal" evidence="11">
    <location>
        <begin position="443"/>
        <end position="488"/>
    </location>
</feature>
<dbReference type="Gene3D" id="3.50.50.60">
    <property type="entry name" value="FAD/NAD(P)-binding domain"/>
    <property type="match status" value="3"/>
</dbReference>
<evidence type="ECO:0000313" key="12">
    <source>
        <dbReference type="EMBL" id="MBF6355285.1"/>
    </source>
</evidence>
<evidence type="ECO:0000259" key="10">
    <source>
        <dbReference type="Pfam" id="PF00890"/>
    </source>
</evidence>
<evidence type="ECO:0000256" key="7">
    <source>
        <dbReference type="ARBA" id="ARBA00030386"/>
    </source>
</evidence>
<keyword evidence="5" id="KW-0560">Oxidoreductase</keyword>
<dbReference type="Gene3D" id="1.20.58.100">
    <property type="entry name" value="Fumarate reductase/succinate dehydrogenase flavoprotein-like, C-terminal domain"/>
    <property type="match status" value="1"/>
</dbReference>
<dbReference type="InterPro" id="IPR036188">
    <property type="entry name" value="FAD/NAD-bd_sf"/>
</dbReference>
<evidence type="ECO:0000256" key="1">
    <source>
        <dbReference type="ARBA" id="ARBA00001974"/>
    </source>
</evidence>
<dbReference type="InterPro" id="IPR005288">
    <property type="entry name" value="NadB"/>
</dbReference>
<comment type="caution">
    <text evidence="12">The sequence shown here is derived from an EMBL/GenBank/DDBJ whole genome shotgun (WGS) entry which is preliminary data.</text>
</comment>
<dbReference type="PANTHER" id="PTHR42716:SF2">
    <property type="entry name" value="L-ASPARTATE OXIDASE, CHLOROPLASTIC"/>
    <property type="match status" value="1"/>
</dbReference>
<dbReference type="EMBL" id="JADLQN010000001">
    <property type="protein sequence ID" value="MBF6355285.1"/>
    <property type="molecule type" value="Genomic_DNA"/>
</dbReference>
<evidence type="ECO:0000313" key="13">
    <source>
        <dbReference type="Proteomes" id="UP000707731"/>
    </source>
</evidence>
<dbReference type="InterPro" id="IPR015939">
    <property type="entry name" value="Fum_Rdtase/Succ_DH_flav-like_C"/>
</dbReference>
<sequence>MTEIETDVLVLGGGPAGIWAALSAAADGARVVLADKARCAGGGPAVDGIRPLWTTPPGPAREEAVRQALRHGGGLADPLWMHRVLDETHRRAGELERWGYRFPMSRRAVAPAGARLDGARYLRLLRRRLRLAGVLILDHHPALQLLVDASGAVAGASGTTPRERYRSWTVRAGAVVMATGGCAFRSAAVGTETATGDGLLMAAEAGARLSGMEFSGAYGIAVAHSAAGPIDRSALALHPVLRAAPLYDESGAALPGHRSAALAALAAGRRVFAEPTGLLSATRERLTRIGLLDAAGRIPIRAVLEGTVRGSGGLAQAGPDCATTVPGLYAAGDVADRQAVSGAAGGASGRHAAWAIASGVWAGRGAAARARELGVPARVCPVPGAGLAARSMVDPRAVIGLVQEHTLPLRRSYLRSAGSLRDSIGELDLIWPGARLDLGGRGSDLVRAREAAAMLAVARWTVHSALARTETRGLHHRTDHPALSPQWRTRLLVEGLDEVAVARDRPAAAASPPARRSPAARQPDRSGAARPDLTPVDPVPM</sequence>
<dbReference type="RefSeq" id="WP_195001900.1">
    <property type="nucleotide sequence ID" value="NZ_JADLQN010000001.1"/>
</dbReference>
<feature type="compositionally biased region" description="Low complexity" evidence="9">
    <location>
        <begin position="507"/>
        <end position="521"/>
    </location>
</feature>
<evidence type="ECO:0000256" key="8">
    <source>
        <dbReference type="ARBA" id="ARBA00048305"/>
    </source>
</evidence>
<evidence type="ECO:0000259" key="11">
    <source>
        <dbReference type="Pfam" id="PF02910"/>
    </source>
</evidence>
<accession>A0ABS0D9Y9</accession>
<evidence type="ECO:0000256" key="2">
    <source>
        <dbReference type="ARBA" id="ARBA00021901"/>
    </source>
</evidence>
<dbReference type="Pfam" id="PF00890">
    <property type="entry name" value="FAD_binding_2"/>
    <property type="match status" value="1"/>
</dbReference>
<protein>
    <recommendedName>
        <fullName evidence="2">L-aspartate oxidase</fullName>
    </recommendedName>
    <alternativeName>
        <fullName evidence="7">Quinolinate synthase B</fullName>
    </alternativeName>
</protein>
<reference evidence="12 13" key="1">
    <citation type="submission" date="2020-10" db="EMBL/GenBank/DDBJ databases">
        <title>Identification of Nocardia species via Next-generation sequencing and recognition of intraspecies genetic diversity.</title>
        <authorList>
            <person name="Li P."/>
            <person name="Li P."/>
            <person name="Lu B."/>
        </authorList>
    </citation>
    <scope>NUCLEOTIDE SEQUENCE [LARGE SCALE GENOMIC DNA]</scope>
    <source>
        <strain evidence="12 13">BJ06-0143</strain>
    </source>
</reference>
<dbReference type="Pfam" id="PF02910">
    <property type="entry name" value="Succ_DH_flav_C"/>
    <property type="match status" value="1"/>
</dbReference>
<evidence type="ECO:0000256" key="3">
    <source>
        <dbReference type="ARBA" id="ARBA00022630"/>
    </source>
</evidence>
<feature type="domain" description="FAD-dependent oxidoreductase 2 FAD-binding" evidence="10">
    <location>
        <begin position="7"/>
        <end position="214"/>
    </location>
</feature>
<evidence type="ECO:0000256" key="9">
    <source>
        <dbReference type="SAM" id="MobiDB-lite"/>
    </source>
</evidence>
<comment type="cofactor">
    <cofactor evidence="1">
        <name>FAD</name>
        <dbReference type="ChEBI" id="CHEBI:57692"/>
    </cofactor>
</comment>
<comment type="function">
    <text evidence="6">Catalyzes the oxidation of L-aspartate to iminoaspartate, the first step in the de novo biosynthesis of NAD(+).</text>
</comment>
<dbReference type="InterPro" id="IPR003953">
    <property type="entry name" value="FAD-dep_OxRdtase_2_FAD-bd"/>
</dbReference>
<dbReference type="SUPFAM" id="SSF46977">
    <property type="entry name" value="Succinate dehydrogenase/fumarate reductase flavoprotein C-terminal domain"/>
    <property type="match status" value="1"/>
</dbReference>
<dbReference type="Proteomes" id="UP000707731">
    <property type="component" value="Unassembled WGS sequence"/>
</dbReference>
<keyword evidence="13" id="KW-1185">Reference proteome</keyword>
<feature type="region of interest" description="Disordered" evidence="9">
    <location>
        <begin position="503"/>
        <end position="541"/>
    </location>
</feature>
<dbReference type="PRINTS" id="PR00368">
    <property type="entry name" value="FADPNR"/>
</dbReference>
<evidence type="ECO:0000256" key="5">
    <source>
        <dbReference type="ARBA" id="ARBA00023002"/>
    </source>
</evidence>
<comment type="catalytic activity">
    <reaction evidence="8">
        <text>L-aspartate + O2 = iminosuccinate + H2O2</text>
        <dbReference type="Rhea" id="RHEA:25876"/>
        <dbReference type="ChEBI" id="CHEBI:15379"/>
        <dbReference type="ChEBI" id="CHEBI:16240"/>
        <dbReference type="ChEBI" id="CHEBI:29991"/>
        <dbReference type="ChEBI" id="CHEBI:77875"/>
        <dbReference type="EC" id="1.4.3.16"/>
    </reaction>
    <physiologicalReaction direction="left-to-right" evidence="8">
        <dbReference type="Rhea" id="RHEA:25877"/>
    </physiologicalReaction>
</comment>
<dbReference type="SUPFAM" id="SSF51905">
    <property type="entry name" value="FAD/NAD(P)-binding domain"/>
    <property type="match status" value="1"/>
</dbReference>
<gene>
    <name evidence="12" type="ORF">IU449_12145</name>
</gene>
<dbReference type="PRINTS" id="PR00469">
    <property type="entry name" value="PNDRDTASEII"/>
</dbReference>
<proteinExistence type="predicted"/>
<evidence type="ECO:0000256" key="6">
    <source>
        <dbReference type="ARBA" id="ARBA00029426"/>
    </source>
</evidence>